<dbReference type="Pfam" id="PF02020">
    <property type="entry name" value="W2"/>
    <property type="match status" value="1"/>
</dbReference>
<evidence type="ECO:0000256" key="6">
    <source>
        <dbReference type="ARBA" id="ARBA00044144"/>
    </source>
</evidence>
<dbReference type="InterPro" id="IPR011004">
    <property type="entry name" value="Trimer_LpxA-like_sf"/>
</dbReference>
<dbReference type="SMART" id="SM00515">
    <property type="entry name" value="eIF5C"/>
    <property type="match status" value="1"/>
</dbReference>
<dbReference type="GO" id="GO:0005085">
    <property type="term" value="F:guanyl-nucleotide exchange factor activity"/>
    <property type="evidence" value="ECO:0007669"/>
    <property type="project" value="InterPro"/>
</dbReference>
<evidence type="ECO:0000256" key="8">
    <source>
        <dbReference type="ARBA" id="ARBA00046432"/>
    </source>
</evidence>
<dbReference type="InterPro" id="IPR056764">
    <property type="entry name" value="LbH_EIF2B3/5"/>
</dbReference>
<evidence type="ECO:0000256" key="3">
    <source>
        <dbReference type="ARBA" id="ARBA00022490"/>
    </source>
</evidence>
<dbReference type="SUPFAM" id="SSF53448">
    <property type="entry name" value="Nucleotide-diphospho-sugar transferases"/>
    <property type="match status" value="1"/>
</dbReference>
<dbReference type="InterPro" id="IPR044123">
    <property type="entry name" value="W2_eIF2B_epsilon"/>
</dbReference>
<dbReference type="Proteomes" id="UP000007752">
    <property type="component" value="Chromosome 2"/>
</dbReference>
<evidence type="ECO:0000259" key="10">
    <source>
        <dbReference type="PROSITE" id="PS51363"/>
    </source>
</evidence>
<evidence type="ECO:0000256" key="4">
    <source>
        <dbReference type="ARBA" id="ARBA00022540"/>
    </source>
</evidence>
<reference evidence="11" key="2">
    <citation type="submission" date="2008-12" db="EMBL/GenBank/DDBJ databases">
        <title>Improved gene annotation of the rice (Oryza sativa) genomes.</title>
        <authorList>
            <person name="Wang J."/>
            <person name="Li R."/>
            <person name="Fan W."/>
            <person name="Huang Q."/>
            <person name="Zhang J."/>
            <person name="Zhou Y."/>
            <person name="Hu Y."/>
            <person name="Zi S."/>
            <person name="Li J."/>
            <person name="Ni P."/>
            <person name="Zheng H."/>
            <person name="Zhang Y."/>
            <person name="Zhao M."/>
            <person name="Hao Q."/>
            <person name="McDermott J."/>
            <person name="Samudrala R."/>
            <person name="Kristiansen K."/>
            <person name="Wong G.K.-S."/>
        </authorList>
    </citation>
    <scope>NUCLEOTIDE SEQUENCE</scope>
</reference>
<keyword evidence="3" id="KW-0963">Cytoplasm</keyword>
<dbReference type="Pfam" id="PF25084">
    <property type="entry name" value="LbH_EIF2B"/>
    <property type="match status" value="1"/>
</dbReference>
<dbReference type="SUPFAM" id="SSF51735">
    <property type="entry name" value="NAD(P)-binding Rossmann-fold domains"/>
    <property type="match status" value="1"/>
</dbReference>
<dbReference type="InterPro" id="IPR016024">
    <property type="entry name" value="ARM-type_fold"/>
</dbReference>
<dbReference type="FunFam" id="2.160.10.10:FF:000029">
    <property type="entry name" value="Trimeric LpxA-like enzyme"/>
    <property type="match status" value="1"/>
</dbReference>
<dbReference type="InterPro" id="IPR001509">
    <property type="entry name" value="Epimerase_deHydtase"/>
</dbReference>
<proteinExistence type="inferred from homology"/>
<feature type="compositionally biased region" description="Acidic residues" evidence="9">
    <location>
        <begin position="786"/>
        <end position="800"/>
    </location>
</feature>
<organism evidence="11">
    <name type="scientific">Oryza sativa subsp. japonica</name>
    <name type="common">Rice</name>
    <dbReference type="NCBI Taxonomy" id="39947"/>
    <lineage>
        <taxon>Eukaryota</taxon>
        <taxon>Viridiplantae</taxon>
        <taxon>Streptophyta</taxon>
        <taxon>Embryophyta</taxon>
        <taxon>Tracheophyta</taxon>
        <taxon>Spermatophyta</taxon>
        <taxon>Magnoliopsida</taxon>
        <taxon>Liliopsida</taxon>
        <taxon>Poales</taxon>
        <taxon>Poaceae</taxon>
        <taxon>BOP clade</taxon>
        <taxon>Oryzoideae</taxon>
        <taxon>Oryzeae</taxon>
        <taxon>Oryzinae</taxon>
        <taxon>Oryza</taxon>
        <taxon>Oryza sativa</taxon>
    </lineage>
</organism>
<keyword evidence="5" id="KW-0648">Protein biosynthesis</keyword>
<dbReference type="Gene3D" id="3.40.50.720">
    <property type="entry name" value="NAD(P)-binding Rossmann-like Domain"/>
    <property type="match status" value="1"/>
</dbReference>
<dbReference type="CDD" id="cd08958">
    <property type="entry name" value="FR_SDR_e"/>
    <property type="match status" value="1"/>
</dbReference>
<evidence type="ECO:0000256" key="1">
    <source>
        <dbReference type="ARBA" id="ARBA00004514"/>
    </source>
</evidence>
<dbReference type="InterPro" id="IPR051956">
    <property type="entry name" value="eIF2B_epsilon"/>
</dbReference>
<dbReference type="GO" id="GO:0005829">
    <property type="term" value="C:cytosol"/>
    <property type="evidence" value="ECO:0007669"/>
    <property type="project" value="UniProtKB-SubCell"/>
</dbReference>
<dbReference type="InterPro" id="IPR029044">
    <property type="entry name" value="Nucleotide-diphossugar_trans"/>
</dbReference>
<comment type="similarity">
    <text evidence="2">Belongs to the eIF-2B gamma/epsilon subunits family.</text>
</comment>
<dbReference type="Gene3D" id="1.25.40.180">
    <property type="match status" value="1"/>
</dbReference>
<comment type="subcellular location">
    <subcellularLocation>
        <location evidence="1">Cytoplasm</location>
        <location evidence="1">Cytosol</location>
    </subcellularLocation>
</comment>
<dbReference type="FunFam" id="3.40.50.720:FF:000219">
    <property type="entry name" value="Cinnamoyl-CoA reductase 1"/>
    <property type="match status" value="1"/>
</dbReference>
<dbReference type="AlphaFoldDB" id="B9F462"/>
<protein>
    <recommendedName>
        <fullName evidence="6">Translation initiation factor eIF2B subunit epsilon</fullName>
    </recommendedName>
    <alternativeName>
        <fullName evidence="7">eIF2B GDP-GTP exchange factor subunit epsilon</fullName>
    </alternativeName>
</protein>
<dbReference type="PANTHER" id="PTHR45887">
    <property type="entry name" value="TRANSLATION INITIATION FACTOR EIF-2B SUBUNIT EPSILON"/>
    <property type="match status" value="1"/>
</dbReference>
<dbReference type="Pfam" id="PF01370">
    <property type="entry name" value="Epimerase"/>
    <property type="match status" value="1"/>
</dbReference>
<feature type="domain" description="W2" evidence="10">
    <location>
        <begin position="798"/>
        <end position="968"/>
    </location>
</feature>
<sequence>MSSISNDNNGDQKRQQQQQLVCVTGAGGFIGSWVVRELLLRGYRVRATVRDPADRKNAHLLALEGAHERLSLRRADVLDFAGLLAAFAGCHGVFHVACPLSNRDPELMAVAVDGTRNVMNAAADMGVRRVVFTSSYGAVHMNPNRSPDAVLDESCWSDPEFCRQKDMYCYAKTMAEMAATEEAAKRGLELAVVVPSMTMGPMLQRALNLSSTHVANYLTGAKKSYPNAVAAYVDVRDVARAHALVYERHDARGRYLCIGAVLHRAQLLQMLMDLFPQYTIASKCDDKGKPMVKPYEFSNQRLKDLGLEFTPLRKSLGDGPNTCDGVLQKDPCGGHRHRRQAKLIHGDFVLISGDTISNMNLKDALQEHKDRRKKDPLAVMTMVIKHSKPSILTNQTRLGNDEIVMAIDPETKELLYYEDRADVSNLYVTIDKDIRPVILLSNCIITWRSAFKLQHIMSSSFFLFVITVSVMCCKITPNILHYFKSTYFSQIFFYLCSQDCYIDICSPEVLSLFTDNFDYQHLRRHFVKGLLVDDIMGYKIYTHEIRSSYAARIDNFRSYDTVSKDIIQRWTYPMVPDVLSFGDRQEIKLHRQGIYKASDVTLSHSAQIGANSVVGNGTSVGENCKVSNSVIGQGCNIGKNVLIHGSYIWDNVTIEDGCKVSNSLVCDGVHLGAGAIVEPGCILSFKVEVGKNVVVPAYSKVALLPQPSNEDSDEELEYADTNSGTGTCGVVGYVWENVDAGIQEEWRQSIAPIPKDKLEELQHAASFDDDDDGSEDDFKNRPTVLDQDDDSDVSAVEDDDYSKFEKEVEETFQRALDGIHQDNLILEINALRLSYSLQHADCAGALFHSVMRSALVAAQSTNGNLLKTTAEALGKWKDLLRNYTKSVDEEMEILLKFEEMCQENTKEFSPLFSKILPYLYDKEVVSEDAILRWAEEKENADESDKVFVKQSEAFIQWLKEAEEEDEEEE</sequence>
<evidence type="ECO:0000256" key="7">
    <source>
        <dbReference type="ARBA" id="ARBA00044345"/>
    </source>
</evidence>
<keyword evidence="4" id="KW-0396">Initiation factor</keyword>
<dbReference type="SUPFAM" id="SSF48371">
    <property type="entry name" value="ARM repeat"/>
    <property type="match status" value="1"/>
</dbReference>
<evidence type="ECO:0000256" key="2">
    <source>
        <dbReference type="ARBA" id="ARBA00007878"/>
    </source>
</evidence>
<dbReference type="PANTHER" id="PTHR45887:SF1">
    <property type="entry name" value="TRANSLATION INITIATION FACTOR EIF-2B SUBUNIT EPSILON"/>
    <property type="match status" value="1"/>
</dbReference>
<reference evidence="11" key="1">
    <citation type="journal article" date="2005" name="PLoS Biol.">
        <title>The genomes of Oryza sativa: a history of duplications.</title>
        <authorList>
            <person name="Yu J."/>
            <person name="Wang J."/>
            <person name="Lin W."/>
            <person name="Li S."/>
            <person name="Li H."/>
            <person name="Zhou J."/>
            <person name="Ni P."/>
            <person name="Dong W."/>
            <person name="Hu S."/>
            <person name="Zeng C."/>
            <person name="Zhang J."/>
            <person name="Zhang Y."/>
            <person name="Li R."/>
            <person name="Xu Z."/>
            <person name="Li S."/>
            <person name="Li X."/>
            <person name="Zheng H."/>
            <person name="Cong L."/>
            <person name="Lin L."/>
            <person name="Yin J."/>
            <person name="Geng J."/>
            <person name="Li G."/>
            <person name="Shi J."/>
            <person name="Liu J."/>
            <person name="Lv H."/>
            <person name="Li J."/>
            <person name="Wang J."/>
            <person name="Deng Y."/>
            <person name="Ran L."/>
            <person name="Shi X."/>
            <person name="Wang X."/>
            <person name="Wu Q."/>
            <person name="Li C."/>
            <person name="Ren X."/>
            <person name="Wang J."/>
            <person name="Wang X."/>
            <person name="Li D."/>
            <person name="Liu D."/>
            <person name="Zhang X."/>
            <person name="Ji Z."/>
            <person name="Zhao W."/>
            <person name="Sun Y."/>
            <person name="Zhang Z."/>
            <person name="Bao J."/>
            <person name="Han Y."/>
            <person name="Dong L."/>
            <person name="Ji J."/>
            <person name="Chen P."/>
            <person name="Wu S."/>
            <person name="Liu J."/>
            <person name="Xiao Y."/>
            <person name="Bu D."/>
            <person name="Tan J."/>
            <person name="Yang L."/>
            <person name="Ye C."/>
            <person name="Zhang J."/>
            <person name="Xu J."/>
            <person name="Zhou Y."/>
            <person name="Yu Y."/>
            <person name="Zhang B."/>
            <person name="Zhuang S."/>
            <person name="Wei H."/>
            <person name="Liu B."/>
            <person name="Lei M."/>
            <person name="Yu H."/>
            <person name="Li Y."/>
            <person name="Xu H."/>
            <person name="Wei S."/>
            <person name="He X."/>
            <person name="Fang L."/>
            <person name="Zhang Z."/>
            <person name="Zhang Y."/>
            <person name="Huang X."/>
            <person name="Su Z."/>
            <person name="Tong W."/>
            <person name="Li J."/>
            <person name="Tong Z."/>
            <person name="Li S."/>
            <person name="Ye J."/>
            <person name="Wang L."/>
            <person name="Fang L."/>
            <person name="Lei T."/>
            <person name="Chen C."/>
            <person name="Chen H."/>
            <person name="Xu Z."/>
            <person name="Li H."/>
            <person name="Huang H."/>
            <person name="Zhang F."/>
            <person name="Xu H."/>
            <person name="Li N."/>
            <person name="Zhao C."/>
            <person name="Li S."/>
            <person name="Dong L."/>
            <person name="Huang Y."/>
            <person name="Li L."/>
            <person name="Xi Y."/>
            <person name="Qi Q."/>
            <person name="Li W."/>
            <person name="Zhang B."/>
            <person name="Hu W."/>
            <person name="Zhang Y."/>
            <person name="Tian X."/>
            <person name="Jiao Y."/>
            <person name="Liang X."/>
            <person name="Jin J."/>
            <person name="Gao L."/>
            <person name="Zheng W."/>
            <person name="Hao B."/>
            <person name="Liu S."/>
            <person name="Wang W."/>
            <person name="Yuan L."/>
            <person name="Cao M."/>
            <person name="McDermott J."/>
            <person name="Samudrala R."/>
            <person name="Wang J."/>
            <person name="Wong G.K."/>
            <person name="Yang H."/>
        </authorList>
    </citation>
    <scope>NUCLEOTIDE SEQUENCE [LARGE SCALE GENOMIC DNA]</scope>
</reference>
<dbReference type="Gene3D" id="2.160.10.10">
    <property type="entry name" value="Hexapeptide repeat proteins"/>
    <property type="match status" value="1"/>
</dbReference>
<evidence type="ECO:0000256" key="9">
    <source>
        <dbReference type="SAM" id="MobiDB-lite"/>
    </source>
</evidence>
<dbReference type="GO" id="GO:0031369">
    <property type="term" value="F:translation initiation factor binding"/>
    <property type="evidence" value="ECO:0007669"/>
    <property type="project" value="InterPro"/>
</dbReference>
<dbReference type="SUPFAM" id="SSF51161">
    <property type="entry name" value="Trimeric LpxA-like enzymes"/>
    <property type="match status" value="1"/>
</dbReference>
<dbReference type="InterPro" id="IPR036291">
    <property type="entry name" value="NAD(P)-bd_dom_sf"/>
</dbReference>
<gene>
    <name evidence="11" type="ORF">OsJ_08832</name>
</gene>
<dbReference type="FunFam" id="1.25.40.180:FF:000022">
    <property type="entry name" value="Translation initiation factor eIF-2B epsilon subunit"/>
    <property type="match status" value="1"/>
</dbReference>
<comment type="subunit">
    <text evidence="8">Component of the translation initiation factor 2B (eIF2B) complex which is a heterodecamer of two sets of five different subunits: alpha, beta, gamma, delta and epsilon. Subunits alpha, beta and delta comprise a regulatory subcomplex and subunits epsilon and gamma comprise a catalytic subcomplex. Within the complex, the hexameric regulatory complex resides at the center, with the two heterodimeric catalytic subcomplexes bound on opposite sides.</text>
</comment>
<dbReference type="CDD" id="cd05787">
    <property type="entry name" value="LbH_eIF2B_epsilon"/>
    <property type="match status" value="1"/>
</dbReference>
<dbReference type="InterPro" id="IPR003307">
    <property type="entry name" value="W2_domain"/>
</dbReference>
<accession>B9F462</accession>
<evidence type="ECO:0000313" key="11">
    <source>
        <dbReference type="EMBL" id="EEE58027.1"/>
    </source>
</evidence>
<dbReference type="EMBL" id="CM000139">
    <property type="protein sequence ID" value="EEE58027.1"/>
    <property type="molecule type" value="Genomic_DNA"/>
</dbReference>
<evidence type="ECO:0000256" key="5">
    <source>
        <dbReference type="ARBA" id="ARBA00022917"/>
    </source>
</evidence>
<feature type="region of interest" description="Disordered" evidence="9">
    <location>
        <begin position="765"/>
        <end position="800"/>
    </location>
</feature>
<name>B9F462_ORYSJ</name>
<dbReference type="PROSITE" id="PS51363">
    <property type="entry name" value="W2"/>
    <property type="match status" value="1"/>
</dbReference>
<dbReference type="CDD" id="cd11558">
    <property type="entry name" value="W2_eIF2B_epsilon"/>
    <property type="match status" value="1"/>
</dbReference>